<dbReference type="InterPro" id="IPR003599">
    <property type="entry name" value="Ig_sub"/>
</dbReference>
<dbReference type="InterPro" id="IPR007110">
    <property type="entry name" value="Ig-like_dom"/>
</dbReference>
<evidence type="ECO:0000256" key="8">
    <source>
        <dbReference type="PROSITE-ProRule" id="PRU00196"/>
    </source>
</evidence>
<feature type="domain" description="MAM" evidence="14">
    <location>
        <begin position="789"/>
        <end position="950"/>
    </location>
</feature>
<evidence type="ECO:0000259" key="11">
    <source>
        <dbReference type="PROSITE" id="PS01180"/>
    </source>
</evidence>
<dbReference type="InterPro" id="IPR036790">
    <property type="entry name" value="Frizzled_dom_sf"/>
</dbReference>
<name>A0ABY7FD25_MYAAR</name>
<dbReference type="SMART" id="SM00202">
    <property type="entry name" value="SR"/>
    <property type="match status" value="3"/>
</dbReference>
<dbReference type="Gene3D" id="2.40.128.620">
    <property type="match status" value="2"/>
</dbReference>
<comment type="caution">
    <text evidence="8">Lacks conserved residue(s) required for the propagation of feature annotation.</text>
</comment>
<evidence type="ECO:0000256" key="10">
    <source>
        <dbReference type="SAM" id="Phobius"/>
    </source>
</evidence>
<gene>
    <name evidence="17" type="ORF">MAR_031780</name>
</gene>
<evidence type="ECO:0000259" key="15">
    <source>
        <dbReference type="PROSITE" id="PS50287"/>
    </source>
</evidence>
<evidence type="ECO:0000256" key="2">
    <source>
        <dbReference type="ARBA" id="ARBA00022670"/>
    </source>
</evidence>
<dbReference type="PANTHER" id="PTHR48071">
    <property type="entry name" value="SRCR DOMAIN-CONTAINING PROTEIN"/>
    <property type="match status" value="1"/>
</dbReference>
<dbReference type="InterPro" id="IPR000082">
    <property type="entry name" value="SEA_dom"/>
</dbReference>
<dbReference type="Proteomes" id="UP001164746">
    <property type="component" value="Chromosome 10"/>
</dbReference>
<keyword evidence="5" id="KW-0735">Signal-anchor</keyword>
<dbReference type="CDD" id="cd00041">
    <property type="entry name" value="CUB"/>
    <property type="match status" value="1"/>
</dbReference>
<feature type="disulfide bond" evidence="7">
    <location>
        <begin position="311"/>
        <end position="326"/>
    </location>
</feature>
<dbReference type="InterPro" id="IPR036364">
    <property type="entry name" value="SEA_dom_sf"/>
</dbReference>
<dbReference type="PROSITE" id="PS50024">
    <property type="entry name" value="SEA"/>
    <property type="match status" value="1"/>
</dbReference>
<evidence type="ECO:0000313" key="18">
    <source>
        <dbReference type="Proteomes" id="UP001164746"/>
    </source>
</evidence>
<dbReference type="PROSITE" id="PS50835">
    <property type="entry name" value="IG_LIKE"/>
    <property type="match status" value="1"/>
</dbReference>
<dbReference type="InterPro" id="IPR001190">
    <property type="entry name" value="SRCR"/>
</dbReference>
<feature type="disulfide bond" evidence="7">
    <location>
        <begin position="3462"/>
        <end position="3480"/>
    </location>
</feature>
<evidence type="ECO:0000313" key="17">
    <source>
        <dbReference type="EMBL" id="WAR17186.1"/>
    </source>
</evidence>
<feature type="compositionally biased region" description="Polar residues" evidence="9">
    <location>
        <begin position="278"/>
        <end position="290"/>
    </location>
</feature>
<evidence type="ECO:0000256" key="3">
    <source>
        <dbReference type="ARBA" id="ARBA00022801"/>
    </source>
</evidence>
<evidence type="ECO:0000256" key="5">
    <source>
        <dbReference type="ARBA" id="ARBA00022968"/>
    </source>
</evidence>
<keyword evidence="18" id="KW-1185">Reference proteome</keyword>
<feature type="disulfide bond" evidence="8">
    <location>
        <begin position="2442"/>
        <end position="2452"/>
    </location>
</feature>
<dbReference type="Gene3D" id="2.60.40.10">
    <property type="entry name" value="Immunoglobulins"/>
    <property type="match status" value="1"/>
</dbReference>
<dbReference type="Gene3D" id="1.10.2000.10">
    <property type="entry name" value="Frizzled cysteine-rich domain"/>
    <property type="match status" value="1"/>
</dbReference>
<dbReference type="InterPro" id="IPR000998">
    <property type="entry name" value="MAM_dom"/>
</dbReference>
<dbReference type="Pfam" id="PF00047">
    <property type="entry name" value="ig"/>
    <property type="match status" value="1"/>
</dbReference>
<dbReference type="PROSITE" id="PS50068">
    <property type="entry name" value="LDLRA_2"/>
    <property type="match status" value="6"/>
</dbReference>
<feature type="domain" description="SRCR" evidence="15">
    <location>
        <begin position="383"/>
        <end position="495"/>
    </location>
</feature>
<dbReference type="InterPro" id="IPR035914">
    <property type="entry name" value="Sperma_CUB_dom_sf"/>
</dbReference>
<feature type="transmembrane region" description="Helical" evidence="10">
    <location>
        <begin position="65"/>
        <end position="88"/>
    </location>
</feature>
<protein>
    <submittedName>
        <fullName evidence="17">NETR-like protein</fullName>
    </submittedName>
</protein>
<dbReference type="Pfam" id="PF00057">
    <property type="entry name" value="Ldl_recept_a"/>
    <property type="match status" value="3"/>
</dbReference>
<keyword evidence="10" id="KW-0812">Transmembrane</keyword>
<evidence type="ECO:0000259" key="16">
    <source>
        <dbReference type="PROSITE" id="PS50835"/>
    </source>
</evidence>
<feature type="domain" description="SRCR" evidence="15">
    <location>
        <begin position="512"/>
        <end position="611"/>
    </location>
</feature>
<dbReference type="Gene3D" id="2.60.120.200">
    <property type="match status" value="4"/>
</dbReference>
<keyword evidence="2" id="KW-0645">Protease</keyword>
<keyword evidence="10" id="KW-0472">Membrane</keyword>
<dbReference type="PROSITE" id="PS01180">
    <property type="entry name" value="CUB"/>
    <property type="match status" value="1"/>
</dbReference>
<keyword evidence="10" id="KW-1133">Transmembrane helix</keyword>
<dbReference type="Pfam" id="PF00431">
    <property type="entry name" value="CUB"/>
    <property type="match status" value="1"/>
</dbReference>
<dbReference type="Gene3D" id="3.10.250.10">
    <property type="entry name" value="SRCR-like domain"/>
    <property type="match status" value="4"/>
</dbReference>
<evidence type="ECO:0000256" key="7">
    <source>
        <dbReference type="PROSITE-ProRule" id="PRU00124"/>
    </source>
</evidence>
<dbReference type="InterPro" id="IPR020067">
    <property type="entry name" value="Frizzled_dom"/>
</dbReference>
<dbReference type="InterPro" id="IPR013320">
    <property type="entry name" value="ConA-like_dom_sf"/>
</dbReference>
<feature type="domain" description="SEA" evidence="12">
    <location>
        <begin position="108"/>
        <end position="226"/>
    </location>
</feature>
<dbReference type="PROSITE" id="PS01209">
    <property type="entry name" value="LDLRA_1"/>
    <property type="match status" value="3"/>
</dbReference>
<dbReference type="PROSITE" id="PS50060">
    <property type="entry name" value="MAM_2"/>
    <property type="match status" value="5"/>
</dbReference>
<feature type="disulfide bond" evidence="7">
    <location>
        <begin position="299"/>
        <end position="317"/>
    </location>
</feature>
<feature type="disulfide bond" evidence="8">
    <location>
        <begin position="1060"/>
        <end position="1070"/>
    </location>
</feature>
<dbReference type="SMART" id="SM00409">
    <property type="entry name" value="IG"/>
    <property type="match status" value="1"/>
</dbReference>
<dbReference type="InterPro" id="IPR013783">
    <property type="entry name" value="Ig-like_fold"/>
</dbReference>
<feature type="domain" description="FZ" evidence="13">
    <location>
        <begin position="2038"/>
        <end position="2157"/>
    </location>
</feature>
<dbReference type="Gene3D" id="2.60.120.290">
    <property type="entry name" value="Spermadhesin, CUB domain"/>
    <property type="match status" value="1"/>
</dbReference>
<comment type="subcellular location">
    <subcellularLocation>
        <location evidence="1">Cell membrane</location>
        <topology evidence="1">Single-pass type II membrane protein</topology>
    </subcellularLocation>
</comment>
<dbReference type="SUPFAM" id="SSF49854">
    <property type="entry name" value="Spermadhesin, CUB domain"/>
    <property type="match status" value="1"/>
</dbReference>
<evidence type="ECO:0000259" key="13">
    <source>
        <dbReference type="PROSITE" id="PS50038"/>
    </source>
</evidence>
<feature type="domain" description="MAM" evidence="14">
    <location>
        <begin position="2791"/>
        <end position="2937"/>
    </location>
</feature>
<dbReference type="PRINTS" id="PR00261">
    <property type="entry name" value="LDLRECEPTOR"/>
</dbReference>
<feature type="disulfide bond" evidence="8">
    <location>
        <begin position="462"/>
        <end position="472"/>
    </location>
</feature>
<dbReference type="SMART" id="SM00192">
    <property type="entry name" value="LDLa"/>
    <property type="match status" value="6"/>
</dbReference>
<feature type="disulfide bond" evidence="7">
    <location>
        <begin position="3455"/>
        <end position="3467"/>
    </location>
</feature>
<feature type="disulfide bond" evidence="7">
    <location>
        <begin position="3227"/>
        <end position="3239"/>
    </location>
</feature>
<dbReference type="SUPFAM" id="SSF56487">
    <property type="entry name" value="SRCR-like"/>
    <property type="match status" value="4"/>
</dbReference>
<dbReference type="SUPFAM" id="SSF48726">
    <property type="entry name" value="Immunoglobulin"/>
    <property type="match status" value="1"/>
</dbReference>
<dbReference type="PROSITE" id="PS50038">
    <property type="entry name" value="FZ"/>
    <property type="match status" value="1"/>
</dbReference>
<dbReference type="Pfam" id="PF00530">
    <property type="entry name" value="SRCR"/>
    <property type="match status" value="4"/>
</dbReference>
<reference evidence="17" key="1">
    <citation type="submission" date="2022-11" db="EMBL/GenBank/DDBJ databases">
        <title>Centuries of genome instability and evolution in soft-shell clam transmissible cancer (bioRxiv).</title>
        <authorList>
            <person name="Hart S.F.M."/>
            <person name="Yonemitsu M.A."/>
            <person name="Giersch R.M."/>
            <person name="Beal B.F."/>
            <person name="Arriagada G."/>
            <person name="Davis B.W."/>
            <person name="Ostrander E.A."/>
            <person name="Goff S.P."/>
            <person name="Metzger M.J."/>
        </authorList>
    </citation>
    <scope>NUCLEOTIDE SEQUENCE</scope>
    <source>
        <strain evidence="17">MELC-2E11</strain>
        <tissue evidence="17">Siphon/mantle</tissue>
    </source>
</reference>
<keyword evidence="6 8" id="KW-1015">Disulfide bond</keyword>
<feature type="domain" description="SRCR" evidence="15">
    <location>
        <begin position="2364"/>
        <end position="2481"/>
    </location>
</feature>
<evidence type="ECO:0000256" key="4">
    <source>
        <dbReference type="ARBA" id="ARBA00022825"/>
    </source>
</evidence>
<dbReference type="SMART" id="SM00042">
    <property type="entry name" value="CUB"/>
    <property type="match status" value="1"/>
</dbReference>
<dbReference type="InterPro" id="IPR036179">
    <property type="entry name" value="Ig-like_dom_sf"/>
</dbReference>
<evidence type="ECO:0000259" key="14">
    <source>
        <dbReference type="PROSITE" id="PS50060"/>
    </source>
</evidence>
<feature type="domain" description="MAM" evidence="14">
    <location>
        <begin position="952"/>
        <end position="1001"/>
    </location>
</feature>
<dbReference type="SMART" id="SM00137">
    <property type="entry name" value="MAM"/>
    <property type="match status" value="2"/>
</dbReference>
<accession>A0ABY7FD25</accession>
<feature type="domain" description="MAM" evidence="14">
    <location>
        <begin position="627"/>
        <end position="784"/>
    </location>
</feature>
<evidence type="ECO:0000256" key="9">
    <source>
        <dbReference type="SAM" id="MobiDB-lite"/>
    </source>
</evidence>
<sequence length="3520" mass="388847">MDESVDVSTVNLSILADNTAQRSYKRTGEFDNPAFVGPRDPAAGNHDDKYHTTLSFGKSRSKKSIILAVTIVTVVLLLLGLIVAIFFVTSGDSTGSESTSTEGTTETRQLVYVGEAVLTNESWSDDLYDPLTPAYVRLQAIFIAEMDELFQSNASTVKTYNSTMVTSFREGSVVVQFRIHFVTKVDQTGGLDDVISHVPLSLVKAIVESADITFNGSVRVYEDINQTTESPPTHKPTSTAAAVNSTIDPDTTSSTNSRTTSTTTPTTSTTTAVESTSQAILTSTTESPISTPDCTEFRCSDGACIPHSQRCDGVSHCGDKTDELGCLGLDRDCESGQFLCARYSQCIPEVLRCDGFPHCVDGTDEWYGCNISTTAKPHIDFEVRLIDGQTDTTGTTRRGRVELRPAGSNVDYGTVCGNVWTETEATVVCRMIVPGFSGIAHALPSTVFGERSRDIVLSHVRCYGNETNIGQCQSRGFGQDTVHCSHSQDVGVSCDGPVDVPEPPDIGQGLAVRLARGSTCLEGQVQVRHAGEWRPVCDDGFGEREVTVVCRMLGFTAGTGKVKDEFGIGDGLFWLDDVSCHGNETDLAQCESLQRGEHNCEYYEAVGIICDGDPAIECADIPCSTSVNCSFDEETCCYEFSAPSERGRGPNPWSWGVPQGIDISGRVVYYHNEFGNQGDTAYLAIPNITYTDRLLKLEFQYLLRSSGFCSLRLVTSNGSEIWGSETKPAELENTWIHHCVHLQGDSSRNEDATDLVQFVASRGSKATLLVALDDISLTRGQCTDGIRVQPCTFEDVNLCGGRIHCTNCADEYRWHLVAGDISVVNGVTKVNSSLPGHFLLADASFGSSGDRTRVTFSLSDTNAMHGLTFSCFIAEHLKSSLVVHLVTGTEDTIVWSSDEAYMDSNSWQRACVTLPNYVTSSHIAFEAIRGDGTFADIAIDDIGLGELCKHPATCDFEDGLCGYTVLSANSSKFRWAHSNDAVFQGEQPAVRLVGGENQYEGRVEVFHDGEWGTVCDDSWDAKDAAVVCKQLGFRAENAQAYTRGHYGSGVGYIWMDEVSCEGTETSLAECPFDGWGREDCGHSEDAGVSCDPGSDPGEMLGGHIRLYDNSAPFGLSSKLVSRTFDVKEDTYVMFTVRIEATGTFRYLLVDEGNSVVLEGGRLGVQYDSEERVCFDLIGLPLRGVKVAFEAWTEGSMLADKMGLDEVAVARGRCKDIIVNNCDFEKNHRLCKIAIRSAPTLVDGCTNDYTWRRLGGPYYTSGVGDHTTASATGHYLEIKSSPAFLENSKAHAVFTNPEPRKNRRVIVHYRVFAVENNSVLEVVTRINGTLKSAISLVAKLTSLPAWHSACTDIESSFESIDVVAERISAIIDDVQWDTKTCFDSDVSCDFTDQQMCDYVMEPGWKSIVEDDEHFLRAFGNEHQLLTPKFGTENDSFCIVLTARASSDNLVAESPELIVTLLVIDSSNEETQIPIWDPVVPVTSILWSNVNIKIPYDGLFRIQLSAKGLDDSNFLDVTRVQLSTICDVHECQNGFVSCKGRLCIRETEVCFNLDLCPEALETFCKPTVNCSFDSQYSCGWKHTNAAVEDGKLLLLETRLTITETPIANIKEPSCLLFKAFGDRYKAQLRVNANTTGELIEVGNYITKWNKWVEYKVALSVGMYSIIFEAQNDSIRIDDVRLKNGACNYDCNDDESSCMESDAYGNTILQCISNTTFCDKVFDCGSGFDELSDDCENSISCDFENADNPSCGYNLGNGINVHTIGKDRTVLIYDYTVTDSTFIQMGIWNLSSTRCGINMSVITNSVDSVDSEDRYAYFRIQLHGTDSVVYTFGSYLDISVDNSWYSFITESDSLFKLGDQGIPKVPDGLYLVTLKMYANGVIIGIDDVSQLDCTGVEITTGRTTTPSTEDTSDTVDGYTTLSITSSNTSPAVLDDITLVCQARNISDMNVIFHWYTNGSQLARNSDVLQQKKISYSKDITYLKYSALIYTQTELNSTQSSLVIRRVNHEDSGTYHCVVELDEQNTSTSIDVNVEDVNMGVANDDGCYRTTNAQCFERGYKNISYQGAYGVLDEAKALIYLEQTQKHLSDMDTSLPAHCFDALQSLVCRLFTPKCNGGNPVHICQEDCKDIVNKCDKNSSILQYGCQFLSSMLKDETCSRLAYNNVNTTLQQSSGTIISSGYPLAITANQDIVWNVLVEKGHYMEFEIVEFAASSFGTDPCFLKIYEGGEESSGLQLPCEQITESIIYNSTGRFAHVHFKSGFSITGKGFYIRFRKIPVNHCHVVNLGINDHLSFAVDDEIDCRDFIVLLHADSVLSIYIEYMDNGCLNMSSEDIILYEYCTDIPHKKDLLIKNHTEVRVQLTEKTDVRFKLQSVLSEPKVDDISLDNMGRIIVASEERVGVLCGEILQTTANVLCRSFGLGWPGTVESVSESSDSLQKLVNSIECLGNESHVKDCNIKVADIGQTCDIENTYVVQCRAASLACDFTVNTCGYDMDLYNFDRSDTYGIFFRIENLLTRSAFGKLQSPPFVASDDLFLRLEYIIGGHFIDISIMLEYMDTKTEPVATHAWTSSSLLTAGKYKDCVALTSTNNKWVHLVVVFKSKGVVQNSPTGLQTIDVSFEPCAANEPFDVQCDFENLGACENLLTLSSPRCPSAILFPERHSFIFDATMNRQVPWNTDALSLADGHFLQINNGADIVSVNSINTNRYRYLSFYSRINNGMGSYTNTSLRIQTNNVILKEVYAEQDKWTHVCVDLDLIGSDISIRLGIDTGNSELPEAYADLDNIILSNNSCDDILCGFESSCVKYFKDAKNPSQSALQWNIYSTEAFSLKGNVFGVSMTVGEEGESAMLEIDDTFYKNIVPKCIKFQYYVSGSNSLAVRFSGVSSRTVYVKNNTFTQEWLNMELSVDAGTQNIAFKAIKGVSGGFVAIDDVAVEKQHCQTEGLQPERPVCTFSDPLFCDLHFQESSSFPWIRLRADDGNSKVLYDADGTSTGYFMQLFGDSLTETIATFRITVTGIAASFSFNYKASSSDVRLSAGNNMNFMTDITVNIVDEWQTSPCLDLHLNNSDPNYIFVQATLSFNEYVAVDNIMIHDECLESLNSISCDFTRKKLCGFKNIANAWTYKPSGIIAYGDAVLKAPIIQSTGVKCLRFDYAIHTTNSLEEQPVFSIVNNYEQIWSQKGSLKIDDVIQHGQVQVSGDILRVEFRSHGIGLFLLKSVELLERDCIEIIACDQQSDFACSDRCIPLLKLCDRTVDCVQDGLDETKERCEFSQQISFSSVGNIESTGYMSILNSTWYLNAGTLQTTFTILTLKPSVLESFEYHVKQRSCFTMAYFGDVSSINVTTEYHYQITESFVFNVVPRTDLRHLAVPISVGNVRVRIYVHMVKVTPRIMSALPNTASFGIHSISMDEGECYNIGNDCPSTIPHLCLDGSSCYTEDERCNLNKDCLDNSDETKSCECDAAMIRCSEAVCVPDNLSCDGNNDCQNGEDERHCDRPNGAFKLLGGDDSYGKVGYFYNKIWRPIC</sequence>
<keyword evidence="4" id="KW-0720">Serine protease</keyword>
<dbReference type="EMBL" id="CP111021">
    <property type="protein sequence ID" value="WAR17186.1"/>
    <property type="molecule type" value="Genomic_DNA"/>
</dbReference>
<dbReference type="PROSITE" id="PS00420">
    <property type="entry name" value="SRCR_1"/>
    <property type="match status" value="1"/>
</dbReference>
<dbReference type="PRINTS" id="PR00258">
    <property type="entry name" value="SPERACTRCPTR"/>
</dbReference>
<feature type="domain" description="SRCR" evidence="15">
    <location>
        <begin position="990"/>
        <end position="1091"/>
    </location>
</feature>
<dbReference type="Pfam" id="PF00629">
    <property type="entry name" value="MAM"/>
    <property type="match status" value="2"/>
</dbReference>
<dbReference type="SUPFAM" id="SSF57424">
    <property type="entry name" value="LDL receptor-like module"/>
    <property type="match status" value="3"/>
</dbReference>
<dbReference type="Gene3D" id="3.30.70.960">
    <property type="entry name" value="SEA domain"/>
    <property type="match status" value="1"/>
</dbReference>
<feature type="domain" description="Ig-like" evidence="16">
    <location>
        <begin position="1903"/>
        <end position="2029"/>
    </location>
</feature>
<dbReference type="InterPro" id="IPR036772">
    <property type="entry name" value="SRCR-like_dom_sf"/>
</dbReference>
<dbReference type="InterPro" id="IPR013151">
    <property type="entry name" value="Immunoglobulin_dom"/>
</dbReference>
<dbReference type="PROSITE" id="PS50287">
    <property type="entry name" value="SRCR_2"/>
    <property type="match status" value="4"/>
</dbReference>
<feature type="region of interest" description="Disordered" evidence="9">
    <location>
        <begin position="226"/>
        <end position="290"/>
    </location>
</feature>
<feature type="compositionally biased region" description="Polar residues" evidence="9">
    <location>
        <begin position="226"/>
        <end position="250"/>
    </location>
</feature>
<keyword evidence="3" id="KW-0378">Hydrolase</keyword>
<dbReference type="InterPro" id="IPR023415">
    <property type="entry name" value="LDLR_class-A_CS"/>
</dbReference>
<dbReference type="Gene3D" id="4.10.400.10">
    <property type="entry name" value="Low-density Lipoprotein Receptor"/>
    <property type="match status" value="2"/>
</dbReference>
<dbReference type="SUPFAM" id="SSF49899">
    <property type="entry name" value="Concanavalin A-like lectins/glucanases"/>
    <property type="match status" value="4"/>
</dbReference>
<organism evidence="17 18">
    <name type="scientific">Mya arenaria</name>
    <name type="common">Soft-shell clam</name>
    <dbReference type="NCBI Taxonomy" id="6604"/>
    <lineage>
        <taxon>Eukaryota</taxon>
        <taxon>Metazoa</taxon>
        <taxon>Spiralia</taxon>
        <taxon>Lophotrochozoa</taxon>
        <taxon>Mollusca</taxon>
        <taxon>Bivalvia</taxon>
        <taxon>Autobranchia</taxon>
        <taxon>Heteroconchia</taxon>
        <taxon>Euheterodonta</taxon>
        <taxon>Imparidentia</taxon>
        <taxon>Neoheterodontei</taxon>
        <taxon>Myida</taxon>
        <taxon>Myoidea</taxon>
        <taxon>Myidae</taxon>
        <taxon>Mya</taxon>
    </lineage>
</organism>
<dbReference type="CDD" id="cd06263">
    <property type="entry name" value="MAM"/>
    <property type="match status" value="1"/>
</dbReference>
<feature type="disulfide bond" evidence="8">
    <location>
        <begin position="580"/>
        <end position="590"/>
    </location>
</feature>
<feature type="disulfide bond" evidence="7">
    <location>
        <begin position="3474"/>
        <end position="3489"/>
    </location>
</feature>
<dbReference type="CDD" id="cd00112">
    <property type="entry name" value="LDLa"/>
    <property type="match status" value="4"/>
</dbReference>
<proteinExistence type="predicted"/>
<dbReference type="PANTHER" id="PTHR48071:SF27">
    <property type="entry name" value="SCAVENGER RECEPTOR CYSTEINE-RICH TYPE 1 PROTEIN M130-LIKE"/>
    <property type="match status" value="1"/>
</dbReference>
<dbReference type="InterPro" id="IPR036055">
    <property type="entry name" value="LDL_receptor-like_sf"/>
</dbReference>
<dbReference type="InterPro" id="IPR002172">
    <property type="entry name" value="LDrepeatLR_classA_rpt"/>
</dbReference>
<evidence type="ECO:0000259" key="12">
    <source>
        <dbReference type="PROSITE" id="PS50024"/>
    </source>
</evidence>
<dbReference type="SUPFAM" id="SSF82671">
    <property type="entry name" value="SEA domain"/>
    <property type="match status" value="1"/>
</dbReference>
<evidence type="ECO:0000256" key="1">
    <source>
        <dbReference type="ARBA" id="ARBA00004401"/>
    </source>
</evidence>
<dbReference type="InterPro" id="IPR000859">
    <property type="entry name" value="CUB_dom"/>
</dbReference>
<dbReference type="Pfam" id="PF01390">
    <property type="entry name" value="SEA"/>
    <property type="match status" value="1"/>
</dbReference>
<feature type="domain" description="MAM" evidence="14">
    <location>
        <begin position="1219"/>
        <end position="1281"/>
    </location>
</feature>
<feature type="domain" description="CUB" evidence="11">
    <location>
        <begin position="2154"/>
        <end position="2273"/>
    </location>
</feature>
<evidence type="ECO:0000256" key="6">
    <source>
        <dbReference type="ARBA" id="ARBA00023157"/>
    </source>
</evidence>
<feature type="compositionally biased region" description="Low complexity" evidence="9">
    <location>
        <begin position="251"/>
        <end position="277"/>
    </location>
</feature>
<dbReference type="SUPFAM" id="SSF63501">
    <property type="entry name" value="Frizzled cysteine-rich domain"/>
    <property type="match status" value="1"/>
</dbReference>